<gene>
    <name evidence="2" type="ORF">FY528_07775</name>
</gene>
<evidence type="ECO:0000313" key="3">
    <source>
        <dbReference type="Proteomes" id="UP000322791"/>
    </source>
</evidence>
<dbReference type="InterPro" id="IPR008969">
    <property type="entry name" value="CarboxyPept-like_regulatory"/>
</dbReference>
<feature type="chain" id="PRO_5022876774" evidence="1">
    <location>
        <begin position="26"/>
        <end position="149"/>
    </location>
</feature>
<dbReference type="GO" id="GO:0004180">
    <property type="term" value="F:carboxypeptidase activity"/>
    <property type="evidence" value="ECO:0007669"/>
    <property type="project" value="UniProtKB-KW"/>
</dbReference>
<dbReference type="Proteomes" id="UP000322791">
    <property type="component" value="Unassembled WGS sequence"/>
</dbReference>
<keyword evidence="2" id="KW-0121">Carboxypeptidase</keyword>
<sequence>MQLLRALTSTLALVLLVLTSATANSSPVAVSTTPIVSKPVGIRQLARNVFRRAAQPRRAATAYFETPITLTGSVVGADGQPLAGATIWLEGGEACARTNEKGDFALLLPTNGPVSLICTAQGCRQQGMQLSTGHQPNDIYFVLRPTDNQ</sequence>
<comment type="caution">
    <text evidence="2">The sequence shown here is derived from an EMBL/GenBank/DDBJ whole genome shotgun (WGS) entry which is preliminary data.</text>
</comment>
<evidence type="ECO:0000313" key="2">
    <source>
        <dbReference type="EMBL" id="TYZ10944.1"/>
    </source>
</evidence>
<protein>
    <submittedName>
        <fullName evidence="2">Carboxypeptidase-like regulatory domain-containing protein</fullName>
    </submittedName>
</protein>
<keyword evidence="2" id="KW-0645">Protease</keyword>
<reference evidence="2 3" key="1">
    <citation type="submission" date="2019-08" db="EMBL/GenBank/DDBJ databases">
        <authorList>
            <person name="Seo M.-J."/>
        </authorList>
    </citation>
    <scope>NUCLEOTIDE SEQUENCE [LARGE SCALE GENOMIC DNA]</scope>
    <source>
        <strain evidence="2 3">KIGAM108</strain>
    </source>
</reference>
<organism evidence="2 3">
    <name type="scientific">Hymenobacter lutimineralis</name>
    <dbReference type="NCBI Taxonomy" id="2606448"/>
    <lineage>
        <taxon>Bacteria</taxon>
        <taxon>Pseudomonadati</taxon>
        <taxon>Bacteroidota</taxon>
        <taxon>Cytophagia</taxon>
        <taxon>Cytophagales</taxon>
        <taxon>Hymenobacteraceae</taxon>
        <taxon>Hymenobacter</taxon>
    </lineage>
</organism>
<dbReference type="Gene3D" id="2.60.40.1120">
    <property type="entry name" value="Carboxypeptidase-like, regulatory domain"/>
    <property type="match status" value="1"/>
</dbReference>
<dbReference type="EMBL" id="VTHL01000006">
    <property type="protein sequence ID" value="TYZ10944.1"/>
    <property type="molecule type" value="Genomic_DNA"/>
</dbReference>
<keyword evidence="2" id="KW-0378">Hydrolase</keyword>
<name>A0A5D6V8G0_9BACT</name>
<accession>A0A5D6V8G0</accession>
<proteinExistence type="predicted"/>
<dbReference type="AlphaFoldDB" id="A0A5D6V8G0"/>
<keyword evidence="1" id="KW-0732">Signal</keyword>
<dbReference type="RefSeq" id="WP_149070429.1">
    <property type="nucleotide sequence ID" value="NZ_VTHL01000006.1"/>
</dbReference>
<evidence type="ECO:0000256" key="1">
    <source>
        <dbReference type="SAM" id="SignalP"/>
    </source>
</evidence>
<feature type="signal peptide" evidence="1">
    <location>
        <begin position="1"/>
        <end position="25"/>
    </location>
</feature>
<keyword evidence="3" id="KW-1185">Reference proteome</keyword>
<dbReference type="Pfam" id="PF13620">
    <property type="entry name" value="CarboxypepD_reg"/>
    <property type="match status" value="1"/>
</dbReference>
<dbReference type="SUPFAM" id="SSF49464">
    <property type="entry name" value="Carboxypeptidase regulatory domain-like"/>
    <property type="match status" value="1"/>
</dbReference>